<organism evidence="2">
    <name type="scientific">Tanacetum cinerariifolium</name>
    <name type="common">Dalmatian daisy</name>
    <name type="synonym">Chrysanthemum cinerariifolium</name>
    <dbReference type="NCBI Taxonomy" id="118510"/>
    <lineage>
        <taxon>Eukaryota</taxon>
        <taxon>Viridiplantae</taxon>
        <taxon>Streptophyta</taxon>
        <taxon>Embryophyta</taxon>
        <taxon>Tracheophyta</taxon>
        <taxon>Spermatophyta</taxon>
        <taxon>Magnoliopsida</taxon>
        <taxon>eudicotyledons</taxon>
        <taxon>Gunneridae</taxon>
        <taxon>Pentapetalae</taxon>
        <taxon>asterids</taxon>
        <taxon>campanulids</taxon>
        <taxon>Asterales</taxon>
        <taxon>Asteraceae</taxon>
        <taxon>Asteroideae</taxon>
        <taxon>Anthemideae</taxon>
        <taxon>Anthemidinae</taxon>
        <taxon>Tanacetum</taxon>
    </lineage>
</organism>
<reference evidence="2" key="1">
    <citation type="journal article" date="2019" name="Sci. Rep.">
        <title>Draft genome of Tanacetum cinerariifolium, the natural source of mosquito coil.</title>
        <authorList>
            <person name="Yamashiro T."/>
            <person name="Shiraishi A."/>
            <person name="Satake H."/>
            <person name="Nakayama K."/>
        </authorList>
    </citation>
    <scope>NUCLEOTIDE SEQUENCE</scope>
</reference>
<dbReference type="EMBL" id="BKCJ010003453">
    <property type="protein sequence ID" value="GEU55176.1"/>
    <property type="molecule type" value="Genomic_DNA"/>
</dbReference>
<sequence length="187" mass="21545">MDDSTGVSTSLCEISLEGKKSWESDIGDCDNTGDGSKTAGRAIITWGGEIALYACMASYTDHHVKEVLLKLNLPRYRYNIHTVKRSLRNRRIRRWRYNLTPAESKFKTPMLDHQDKNMMKALVHESKSSTISDVQPLPRRKHFCQIYQMIKHMLRGRLLASFQDLEHEGGDTRSQGGMRFKDKDIKI</sequence>
<evidence type="ECO:0000256" key="1">
    <source>
        <dbReference type="SAM" id="MobiDB-lite"/>
    </source>
</evidence>
<comment type="caution">
    <text evidence="2">The sequence shown here is derived from an EMBL/GenBank/DDBJ whole genome shotgun (WGS) entry which is preliminary data.</text>
</comment>
<proteinExistence type="predicted"/>
<protein>
    <submittedName>
        <fullName evidence="2">Uncharacterized protein</fullName>
    </submittedName>
</protein>
<name>A0A6L2L120_TANCI</name>
<accession>A0A6L2L120</accession>
<gene>
    <name evidence="2" type="ORF">Tci_027154</name>
</gene>
<evidence type="ECO:0000313" key="2">
    <source>
        <dbReference type="EMBL" id="GEU55176.1"/>
    </source>
</evidence>
<dbReference type="AlphaFoldDB" id="A0A6L2L120"/>
<feature type="region of interest" description="Disordered" evidence="1">
    <location>
        <begin position="168"/>
        <end position="187"/>
    </location>
</feature>